<dbReference type="OrthoDB" id="2398441at2759"/>
<evidence type="ECO:0000313" key="9">
    <source>
        <dbReference type="Proteomes" id="UP000001744"/>
    </source>
</evidence>
<keyword evidence="3" id="KW-0862">Zinc</keyword>
<proteinExistence type="predicted"/>
<dbReference type="InterPro" id="IPR047134">
    <property type="entry name" value="RNF4"/>
</dbReference>
<dbReference type="VEuPathDB" id="FungiDB:SJAG_01572"/>
<dbReference type="PANTHER" id="PTHR23041">
    <property type="entry name" value="RING FINGER DOMAIN-CONTAINING"/>
    <property type="match status" value="1"/>
</dbReference>
<feature type="region of interest" description="Disordered" evidence="5">
    <location>
        <begin position="54"/>
        <end position="94"/>
    </location>
</feature>
<dbReference type="eggNOG" id="KOG0320">
    <property type="taxonomic scope" value="Eukaryota"/>
</dbReference>
<dbReference type="EMBL" id="KE651168">
    <property type="protein sequence ID" value="EEB06529.1"/>
    <property type="molecule type" value="Genomic_DNA"/>
</dbReference>
<evidence type="ECO:0000313" key="8">
    <source>
        <dbReference type="JaponicusDB" id="SJAG_01572"/>
    </source>
</evidence>
<keyword evidence="7" id="KW-0436">Ligase</keyword>
<dbReference type="GO" id="GO:0016874">
    <property type="term" value="F:ligase activity"/>
    <property type="evidence" value="ECO:0007669"/>
    <property type="project" value="UniProtKB-KW"/>
</dbReference>
<evidence type="ECO:0000256" key="3">
    <source>
        <dbReference type="ARBA" id="ARBA00022833"/>
    </source>
</evidence>
<dbReference type="PANTHER" id="PTHR23041:SF79">
    <property type="entry name" value="E3 UBIQUITIN-PROTEIN LIGASE COMPLEX SLX8-RFP SUBUNIT RFP2"/>
    <property type="match status" value="1"/>
</dbReference>
<dbReference type="HOGENOM" id="CLU_1422181_0_0_1"/>
<dbReference type="InterPro" id="IPR013083">
    <property type="entry name" value="Znf_RING/FYVE/PHD"/>
</dbReference>
<keyword evidence="9" id="KW-1185">Reference proteome</keyword>
<feature type="compositionally biased region" description="Polar residues" evidence="5">
    <location>
        <begin position="78"/>
        <end position="94"/>
    </location>
</feature>
<dbReference type="GeneID" id="7048756"/>
<dbReference type="GO" id="GO:0006511">
    <property type="term" value="P:ubiquitin-dependent protein catabolic process"/>
    <property type="evidence" value="ECO:0007669"/>
    <property type="project" value="EnsemblFungi"/>
</dbReference>
<dbReference type="RefSeq" id="XP_002172822.1">
    <property type="nucleotide sequence ID" value="XM_002172786.2"/>
</dbReference>
<keyword evidence="1" id="KW-0479">Metal-binding</keyword>
<dbReference type="InterPro" id="IPR017907">
    <property type="entry name" value="Znf_RING_CS"/>
</dbReference>
<dbReference type="InterPro" id="IPR001841">
    <property type="entry name" value="Znf_RING"/>
</dbReference>
<dbReference type="GO" id="GO:0006281">
    <property type="term" value="P:DNA repair"/>
    <property type="evidence" value="ECO:0007669"/>
    <property type="project" value="EnsemblFungi"/>
</dbReference>
<evidence type="ECO:0000256" key="1">
    <source>
        <dbReference type="ARBA" id="ARBA00022723"/>
    </source>
</evidence>
<dbReference type="Proteomes" id="UP000001744">
    <property type="component" value="Unassembled WGS sequence"/>
</dbReference>
<feature type="domain" description="RING-type" evidence="6">
    <location>
        <begin position="146"/>
        <end position="190"/>
    </location>
</feature>
<evidence type="ECO:0000256" key="2">
    <source>
        <dbReference type="ARBA" id="ARBA00022771"/>
    </source>
</evidence>
<dbReference type="AlphaFoldDB" id="B6JYB1"/>
<protein>
    <submittedName>
        <fullName evidence="7">SUMO-targeted ubiquitin-protein ligase subunit Rfp2</fullName>
    </submittedName>
</protein>
<dbReference type="STRING" id="402676.B6JYB1"/>
<sequence length="204" mass="22808">MNIDGLELPGRERPHGVTVIDMTVEDAPQILESSTHTAPVAYYDLTQERVSQNVNSLPPSRQVETSQNNAAPRFRAINQPSDMEQQRPRSFTSRLTSEQARILRAIRFPNSRLRRTAAPKPKEKTTTRAAHVGYSVNIQKELPIVCPACEKELVSNEDVSVFATKCGHVYCSKCAAPYRRKAGSCVVPHCGARITRKAIFPLYF</sequence>
<dbReference type="Gene3D" id="3.30.40.10">
    <property type="entry name" value="Zinc/RING finger domain, C3HC4 (zinc finger)"/>
    <property type="match status" value="1"/>
</dbReference>
<accession>B6JYB1</accession>
<feature type="compositionally biased region" description="Polar residues" evidence="5">
    <location>
        <begin position="54"/>
        <end position="70"/>
    </location>
</feature>
<organism evidence="7 9">
    <name type="scientific">Schizosaccharomyces japonicus (strain yFS275 / FY16936)</name>
    <name type="common">Fission yeast</name>
    <dbReference type="NCBI Taxonomy" id="402676"/>
    <lineage>
        <taxon>Eukaryota</taxon>
        <taxon>Fungi</taxon>
        <taxon>Dikarya</taxon>
        <taxon>Ascomycota</taxon>
        <taxon>Taphrinomycotina</taxon>
        <taxon>Schizosaccharomycetes</taxon>
        <taxon>Schizosaccharomycetales</taxon>
        <taxon>Schizosaccharomycetaceae</taxon>
        <taxon>Schizosaccharomyces</taxon>
    </lineage>
</organism>
<dbReference type="GO" id="GO:0008270">
    <property type="term" value="F:zinc ion binding"/>
    <property type="evidence" value="ECO:0007669"/>
    <property type="project" value="UniProtKB-KW"/>
</dbReference>
<evidence type="ECO:0000313" key="7">
    <source>
        <dbReference type="EMBL" id="EEB06529.1"/>
    </source>
</evidence>
<dbReference type="PROSITE" id="PS00518">
    <property type="entry name" value="ZF_RING_1"/>
    <property type="match status" value="1"/>
</dbReference>
<evidence type="ECO:0000256" key="4">
    <source>
        <dbReference type="PROSITE-ProRule" id="PRU00175"/>
    </source>
</evidence>
<dbReference type="JaponicusDB" id="SJAG_01572">
    <property type="gene designation" value="rfp2"/>
</dbReference>
<name>B6JYB1_SCHJY</name>
<keyword evidence="2 4" id="KW-0863">Zinc-finger</keyword>
<gene>
    <name evidence="8" type="primary">rfp2</name>
    <name evidence="7" type="ORF">SJAG_01572</name>
</gene>
<dbReference type="GO" id="GO:0120290">
    <property type="term" value="P:stalled replication fork localization to nuclear periphery"/>
    <property type="evidence" value="ECO:0007669"/>
    <property type="project" value="EnsemblFungi"/>
</dbReference>
<reference evidence="7 9" key="1">
    <citation type="journal article" date="2011" name="Science">
        <title>Comparative functional genomics of the fission yeasts.</title>
        <authorList>
            <person name="Rhind N."/>
            <person name="Chen Z."/>
            <person name="Yassour M."/>
            <person name="Thompson D.A."/>
            <person name="Haas B.J."/>
            <person name="Habib N."/>
            <person name="Wapinski I."/>
            <person name="Roy S."/>
            <person name="Lin M.F."/>
            <person name="Heiman D.I."/>
            <person name="Young S.K."/>
            <person name="Furuya K."/>
            <person name="Guo Y."/>
            <person name="Pidoux A."/>
            <person name="Chen H.M."/>
            <person name="Robbertse B."/>
            <person name="Goldberg J.M."/>
            <person name="Aoki K."/>
            <person name="Bayne E.H."/>
            <person name="Berlin A.M."/>
            <person name="Desjardins C.A."/>
            <person name="Dobbs E."/>
            <person name="Dukaj L."/>
            <person name="Fan L."/>
            <person name="FitzGerald M.G."/>
            <person name="French C."/>
            <person name="Gujja S."/>
            <person name="Hansen K."/>
            <person name="Keifenheim D."/>
            <person name="Levin J.Z."/>
            <person name="Mosher R.A."/>
            <person name="Mueller C.A."/>
            <person name="Pfiffner J."/>
            <person name="Priest M."/>
            <person name="Russ C."/>
            <person name="Smialowska A."/>
            <person name="Swoboda P."/>
            <person name="Sykes S.M."/>
            <person name="Vaughn M."/>
            <person name="Vengrova S."/>
            <person name="Yoder R."/>
            <person name="Zeng Q."/>
            <person name="Allshire R."/>
            <person name="Baulcombe D."/>
            <person name="Birren B.W."/>
            <person name="Brown W."/>
            <person name="Ekwall K."/>
            <person name="Kellis M."/>
            <person name="Leatherwood J."/>
            <person name="Levin H."/>
            <person name="Margalit H."/>
            <person name="Martienssen R."/>
            <person name="Nieduszynski C.A."/>
            <person name="Spatafora J.W."/>
            <person name="Friedman N."/>
            <person name="Dalgaard J.Z."/>
            <person name="Baumann P."/>
            <person name="Niki H."/>
            <person name="Regev A."/>
            <person name="Nusbaum C."/>
        </authorList>
    </citation>
    <scope>NUCLEOTIDE SEQUENCE [LARGE SCALE GENOMIC DNA]</scope>
    <source>
        <strain evidence="9">yFS275 / FY16936</strain>
    </source>
</reference>
<evidence type="ECO:0000256" key="5">
    <source>
        <dbReference type="SAM" id="MobiDB-lite"/>
    </source>
</evidence>
<dbReference type="GO" id="GO:0033768">
    <property type="term" value="C:SUMO-targeted ubiquitin ligase complex"/>
    <property type="evidence" value="ECO:0007669"/>
    <property type="project" value="EnsemblFungi"/>
</dbReference>
<dbReference type="OMA" id="IFASKCG"/>
<evidence type="ECO:0000259" key="6">
    <source>
        <dbReference type="PROSITE" id="PS50089"/>
    </source>
</evidence>
<dbReference type="SUPFAM" id="SSF57850">
    <property type="entry name" value="RING/U-box"/>
    <property type="match status" value="1"/>
</dbReference>
<dbReference type="PROSITE" id="PS50089">
    <property type="entry name" value="ZF_RING_2"/>
    <property type="match status" value="1"/>
</dbReference>